<feature type="region of interest" description="Disordered" evidence="1">
    <location>
        <begin position="425"/>
        <end position="468"/>
    </location>
</feature>
<keyword evidence="3" id="KW-1185">Reference proteome</keyword>
<sequence>MVNIQSSSWCVIPVTSVMAKVHTIISAEPDSGSDDGSEDSDAAYFLDDFVVETNVPDELSRPIWKVNDNILRKYVPYKNKPNWYIASNCYLGLRGCGKKFRSITPKFKRLEKNKQIVKIVPSDSLKHYSNADEQVKEGATDTITRVNDMANEIGRPHDPTGGRVHSSTRTVGKRKNSSIAIASFAEILRRYPVVFPDEENKDSGGENSSFMERFVVDVKTIGQEDQPIWEMKSTFLKKYVPYKNKLQRRWYIGSNCYLGWTGDNAMKLQPVACKFVRRENYKTIVQVVNPSNVDSHASTTSVTSQQEGRAPDSTTPTTIYGDQDMTLQGKVNGQRGVQCCTNNASQVGIPSQDQEWVSVCDISPPSVDVLKGTTEWDCTILPEDDIFKELNDFATQTEGFSSDKTEEEEKDQERTRTIVETLLAGLDDESKEESTDTITRVNDMAEDTATAPTGGRVEPSTQTPSVGKRKNCTIASFAEVLSRDPVVFPNEDSEDSGGENSSFMERFVVDVKTINQKNQPIYEMKTTLLKKYVPYKNKQRCYIGSNCYLGWAGDKAMKLQPVACSSTRTVGKRKNSSIAIASFAEILRRYPVVFPDEENKDSGGENSSFMERFVVDVKTIGQYLGWTGDNAMKLQPVACKFVRRENYKTIVQGTTEWDCTILPEDDIFKELNDFATQTEGFSSDKTEEEEKDQERTRTIVETLLAGLDDESKEESTDTITRVNDMAEDTATAPTGGRVEPSTQTPSVGKRKNCTIASFAEVLSRDPVVFPNEDSEDSGGENSSFMERFVVDVKTINQYLGWAGDKAMKLQPVACRFVRRENYKTIVKVVNPVNVNSHAGTSVTSQQEGRAHDSTMPTIAYDDQEMASQCKVNGQHGVQRYARVASEVGKPSHGNE</sequence>
<protein>
    <submittedName>
        <fullName evidence="2">QSER1 protein</fullName>
    </submittedName>
</protein>
<evidence type="ECO:0000313" key="2">
    <source>
        <dbReference type="EMBL" id="CAH1258211.1"/>
    </source>
</evidence>
<evidence type="ECO:0000256" key="1">
    <source>
        <dbReference type="SAM" id="MobiDB-lite"/>
    </source>
</evidence>
<dbReference type="AlphaFoldDB" id="A0A8J9ZPV1"/>
<feature type="region of interest" description="Disordered" evidence="1">
    <location>
        <begin position="293"/>
        <end position="318"/>
    </location>
</feature>
<dbReference type="Proteomes" id="UP000838412">
    <property type="component" value="Chromosome 3"/>
</dbReference>
<evidence type="ECO:0000313" key="3">
    <source>
        <dbReference type="Proteomes" id="UP000838412"/>
    </source>
</evidence>
<name>A0A8J9ZPV1_BRALA</name>
<dbReference type="OrthoDB" id="10382522at2759"/>
<feature type="region of interest" description="Disordered" evidence="1">
    <location>
        <begin position="727"/>
        <end position="748"/>
    </location>
</feature>
<dbReference type="EMBL" id="OV696688">
    <property type="protein sequence ID" value="CAH1258211.1"/>
    <property type="molecule type" value="Genomic_DNA"/>
</dbReference>
<reference evidence="2" key="1">
    <citation type="submission" date="2022-01" db="EMBL/GenBank/DDBJ databases">
        <authorList>
            <person name="Braso-Vives M."/>
        </authorList>
    </citation>
    <scope>NUCLEOTIDE SEQUENCE</scope>
</reference>
<gene>
    <name evidence="2" type="primary">QSER1</name>
    <name evidence="2" type="ORF">BLAG_LOCUS15859</name>
</gene>
<proteinExistence type="predicted"/>
<organism evidence="2 3">
    <name type="scientific">Branchiostoma lanceolatum</name>
    <name type="common">Common lancelet</name>
    <name type="synonym">Amphioxus lanceolatum</name>
    <dbReference type="NCBI Taxonomy" id="7740"/>
    <lineage>
        <taxon>Eukaryota</taxon>
        <taxon>Metazoa</taxon>
        <taxon>Chordata</taxon>
        <taxon>Cephalochordata</taxon>
        <taxon>Leptocardii</taxon>
        <taxon>Amphioxiformes</taxon>
        <taxon>Branchiostomatidae</taxon>
        <taxon>Branchiostoma</taxon>
    </lineage>
</organism>
<accession>A0A8J9ZPV1</accession>